<dbReference type="InterPro" id="IPR017587">
    <property type="entry name" value="YqeC"/>
</dbReference>
<dbReference type="Pfam" id="PF19842">
    <property type="entry name" value="YqeC"/>
    <property type="match status" value="1"/>
</dbReference>
<organism evidence="1 2">
    <name type="scientific">Blautia luti</name>
    <dbReference type="NCBI Taxonomy" id="89014"/>
    <lineage>
        <taxon>Bacteria</taxon>
        <taxon>Bacillati</taxon>
        <taxon>Bacillota</taxon>
        <taxon>Clostridia</taxon>
        <taxon>Lachnospirales</taxon>
        <taxon>Lachnospiraceae</taxon>
        <taxon>Blautia</taxon>
    </lineage>
</organism>
<sequence length="238" mass="26116">MKKNEKALTVAFTGGGGKTSLILGLAEIFSGQGKRVIVTTTTHMAWEPERPFAEAEDIPGACRLIEQYGYVIAAYHKAGQPKISGPEKEILEKLPGFCDLLLVEADGSRRRPLKVPAVHEPVIPSFADVVVGVIGLDCIGRRICDTAHRPDDVAGFLGKHTDEPVTWMDVWKIIRSEDGLQKGVDGRRFLAYLNKADTLEDSCVAEKLMAQGQESGIMVICGSLQRSVNSWNRKEVER</sequence>
<evidence type="ECO:0008006" key="3">
    <source>
        <dbReference type="Google" id="ProtNLM"/>
    </source>
</evidence>
<evidence type="ECO:0000313" key="1">
    <source>
        <dbReference type="EMBL" id="VUX41133.1"/>
    </source>
</evidence>
<accession>A0A564WB03</accession>
<keyword evidence="2" id="KW-1185">Reference proteome</keyword>
<name>A0A564WB03_9FIRM</name>
<dbReference type="EMBL" id="CABHNW010000187">
    <property type="protein sequence ID" value="VUX41133.1"/>
    <property type="molecule type" value="Genomic_DNA"/>
</dbReference>
<dbReference type="NCBIfam" id="TIGR03172">
    <property type="entry name" value="selenium cofactor biosynthesis protein YqeC"/>
    <property type="match status" value="1"/>
</dbReference>
<dbReference type="RefSeq" id="WP_186290127.1">
    <property type="nucleotide sequence ID" value="NZ_CABHMX010000078.1"/>
</dbReference>
<reference evidence="1 2" key="1">
    <citation type="submission" date="2019-07" db="EMBL/GenBank/DDBJ databases">
        <authorList>
            <person name="Hibberd C M."/>
            <person name="Gehrig L. J."/>
            <person name="Chang H.-W."/>
            <person name="Venkatesh S."/>
        </authorList>
    </citation>
    <scope>NUCLEOTIDE SEQUENCE [LARGE SCALE GENOMIC DNA]</scope>
    <source>
        <strain evidence="1">Blautia_luti_SSTS_Bg7063</strain>
    </source>
</reference>
<protein>
    <recommendedName>
        <fullName evidence="3">Selenium-dependent hydroxylase accessory protein YqeC</fullName>
    </recommendedName>
</protein>
<proteinExistence type="predicted"/>
<dbReference type="AlphaFoldDB" id="A0A564WB03"/>
<dbReference type="Proteomes" id="UP000408482">
    <property type="component" value="Unassembled WGS sequence"/>
</dbReference>
<gene>
    <name evidence="1" type="ORF">RSSSTS7063_01745</name>
</gene>
<evidence type="ECO:0000313" key="2">
    <source>
        <dbReference type="Proteomes" id="UP000408482"/>
    </source>
</evidence>